<gene>
    <name evidence="2" type="ORF">ACFPGP_12490</name>
</gene>
<protein>
    <recommendedName>
        <fullName evidence="4">DUF1269 domain-containing protein</fullName>
    </recommendedName>
</protein>
<feature type="transmembrane region" description="Helical" evidence="1">
    <location>
        <begin position="49"/>
        <end position="71"/>
    </location>
</feature>
<name>A0ABW0BKP8_9ACTN</name>
<dbReference type="Pfam" id="PF19953">
    <property type="entry name" value="EACC1"/>
    <property type="match status" value="1"/>
</dbReference>
<proteinExistence type="predicted"/>
<dbReference type="EMBL" id="JBHSKD010000012">
    <property type="protein sequence ID" value="MFC5177497.1"/>
    <property type="molecule type" value="Genomic_DNA"/>
</dbReference>
<dbReference type="InterPro" id="IPR045428">
    <property type="entry name" value="EACC1"/>
</dbReference>
<evidence type="ECO:0000256" key="1">
    <source>
        <dbReference type="SAM" id="Phobius"/>
    </source>
</evidence>
<organism evidence="2 3">
    <name type="scientific">Nocardioides taihuensis</name>
    <dbReference type="NCBI Taxonomy" id="1835606"/>
    <lineage>
        <taxon>Bacteria</taxon>
        <taxon>Bacillati</taxon>
        <taxon>Actinomycetota</taxon>
        <taxon>Actinomycetes</taxon>
        <taxon>Propionibacteriales</taxon>
        <taxon>Nocardioidaceae</taxon>
        <taxon>Nocardioides</taxon>
    </lineage>
</organism>
<accession>A0ABW0BKP8</accession>
<keyword evidence="3" id="KW-1185">Reference proteome</keyword>
<evidence type="ECO:0000313" key="2">
    <source>
        <dbReference type="EMBL" id="MFC5177497.1"/>
    </source>
</evidence>
<reference evidence="3" key="1">
    <citation type="journal article" date="2019" name="Int. J. Syst. Evol. Microbiol.">
        <title>The Global Catalogue of Microorganisms (GCM) 10K type strain sequencing project: providing services to taxonomists for standard genome sequencing and annotation.</title>
        <authorList>
            <consortium name="The Broad Institute Genomics Platform"/>
            <consortium name="The Broad Institute Genome Sequencing Center for Infectious Disease"/>
            <person name="Wu L."/>
            <person name="Ma J."/>
        </authorList>
    </citation>
    <scope>NUCLEOTIDE SEQUENCE [LARGE SCALE GENOMIC DNA]</scope>
    <source>
        <strain evidence="3">DFY41</strain>
    </source>
</reference>
<sequence length="119" mass="12801">MARLAASTRETRQLLDWMRQERIAGTRFDAKPPEVTDGDMGAVSDVIQMFLPGGVMAGTAGAVAGALWNFIQARRAKVQVTIKQGNTETVVKSTMSQAKVQDLVEQILAREAGSTEPPA</sequence>
<comment type="caution">
    <text evidence="2">The sequence shown here is derived from an EMBL/GenBank/DDBJ whole genome shotgun (WGS) entry which is preliminary data.</text>
</comment>
<evidence type="ECO:0000313" key="3">
    <source>
        <dbReference type="Proteomes" id="UP001596087"/>
    </source>
</evidence>
<keyword evidence="1" id="KW-0812">Transmembrane</keyword>
<keyword evidence="1" id="KW-0472">Membrane</keyword>
<dbReference type="Proteomes" id="UP001596087">
    <property type="component" value="Unassembled WGS sequence"/>
</dbReference>
<dbReference type="RefSeq" id="WP_378590574.1">
    <property type="nucleotide sequence ID" value="NZ_JBHSKD010000012.1"/>
</dbReference>
<evidence type="ECO:0008006" key="4">
    <source>
        <dbReference type="Google" id="ProtNLM"/>
    </source>
</evidence>
<keyword evidence="1" id="KW-1133">Transmembrane helix</keyword>